<name>A0A9W5YKH1_9EURO</name>
<protein>
    <submittedName>
        <fullName evidence="2">Uncharacterized protein</fullName>
    </submittedName>
</protein>
<evidence type="ECO:0000256" key="1">
    <source>
        <dbReference type="SAM" id="MobiDB-lite"/>
    </source>
</evidence>
<accession>A0A9W5YKH1</accession>
<dbReference type="AlphaFoldDB" id="A0A9W5YKH1"/>
<sequence>MDPLSQLPYELLSLIIEYAADWMTLESLIQISPPLRSLFTIPSSPSTSPKTRSPSQNSAQTPENAHSEAIRLVDSILKHNPVMSRQLQCHFHIITKLRQPSLLPDSSTICFADLLAVQDKYLISYAPPTCTTLLEMITLASNIQRLACACLTTLLSHIQSVHPRCWTKDLDPETCVSKVTDTEPYPTHDARPPSWVEENRVYHTLWYLQLRYELLYAGETLRLVDSTDLERLRNDCMGVDEHVLMLYWVVVQDYELRTVVECLQELDLDLNRSRSRARARTRADTGTGTDRVLRPRAQPRPSTKPKPKPKPTSKEDTSSLIRNILQKTTQRPLLHLKYKSWSPPQRPLDPPADTHPDTLARRSGWTKPSRHSMATFLFKSQEIRDDNNKSKYPAHVSPQNLLQSWRALGMAI</sequence>
<proteinExistence type="predicted"/>
<evidence type="ECO:0000313" key="2">
    <source>
        <dbReference type="EMBL" id="GKZ17592.1"/>
    </source>
</evidence>
<dbReference type="Proteomes" id="UP001143548">
    <property type="component" value="Unassembled WGS sequence"/>
</dbReference>
<comment type="caution">
    <text evidence="2">The sequence shown here is derived from an EMBL/GenBank/DDBJ whole genome shotgun (WGS) entry which is preliminary data.</text>
</comment>
<organism evidence="2 3">
    <name type="scientific">Aspergillus brasiliensis</name>
    <dbReference type="NCBI Taxonomy" id="319629"/>
    <lineage>
        <taxon>Eukaryota</taxon>
        <taxon>Fungi</taxon>
        <taxon>Dikarya</taxon>
        <taxon>Ascomycota</taxon>
        <taxon>Pezizomycotina</taxon>
        <taxon>Eurotiomycetes</taxon>
        <taxon>Eurotiomycetidae</taxon>
        <taxon>Eurotiales</taxon>
        <taxon>Aspergillaceae</taxon>
        <taxon>Aspergillus</taxon>
        <taxon>Aspergillus subgen. Circumdati</taxon>
    </lineage>
</organism>
<evidence type="ECO:0000313" key="3">
    <source>
        <dbReference type="Proteomes" id="UP001143548"/>
    </source>
</evidence>
<reference evidence="2" key="1">
    <citation type="submission" date="2022-07" db="EMBL/GenBank/DDBJ databases">
        <title>Taxonomy of Aspergillus series Nigri: significant species reduction supported by multi-species coalescent approaches.</title>
        <authorList>
            <person name="Bian C."/>
            <person name="Kusuya Y."/>
            <person name="Sklenar F."/>
            <person name="D'hooge E."/>
            <person name="Yaguchi T."/>
            <person name="Takahashi H."/>
            <person name="Hubka V."/>
        </authorList>
    </citation>
    <scope>NUCLEOTIDE SEQUENCE</scope>
    <source>
        <strain evidence="2">CBS 733.88</strain>
    </source>
</reference>
<feature type="region of interest" description="Disordered" evidence="1">
    <location>
        <begin position="42"/>
        <end position="64"/>
    </location>
</feature>
<dbReference type="EMBL" id="BROQ01000006">
    <property type="protein sequence ID" value="GKZ17592.1"/>
    <property type="molecule type" value="Genomic_DNA"/>
</dbReference>
<feature type="compositionally biased region" description="Low complexity" evidence="1">
    <location>
        <begin position="42"/>
        <end position="55"/>
    </location>
</feature>
<feature type="region of interest" description="Disordered" evidence="1">
    <location>
        <begin position="339"/>
        <end position="369"/>
    </location>
</feature>
<feature type="region of interest" description="Disordered" evidence="1">
    <location>
        <begin position="273"/>
        <end position="318"/>
    </location>
</feature>
<gene>
    <name evidence="2" type="ORF">AbraCBS73388_009263</name>
</gene>